<sequence>MLADTIIARIIANFLKAGSGRRAFDEKLTDLGDDTAHNGMKIIAKNPISPMGPY</sequence>
<dbReference type="AlphaFoldDB" id="X1QZI5"/>
<evidence type="ECO:0000313" key="1">
    <source>
        <dbReference type="EMBL" id="GAI48704.1"/>
    </source>
</evidence>
<dbReference type="EMBL" id="BARV01034598">
    <property type="protein sequence ID" value="GAI48704.1"/>
    <property type="molecule type" value="Genomic_DNA"/>
</dbReference>
<comment type="caution">
    <text evidence="1">The sequence shown here is derived from an EMBL/GenBank/DDBJ whole genome shotgun (WGS) entry which is preliminary data.</text>
</comment>
<accession>X1QZI5</accession>
<gene>
    <name evidence="1" type="ORF">S06H3_54143</name>
</gene>
<name>X1QZI5_9ZZZZ</name>
<protein>
    <submittedName>
        <fullName evidence="1">Uncharacterized protein</fullName>
    </submittedName>
</protein>
<reference evidence="1" key="1">
    <citation type="journal article" date="2014" name="Front. Microbiol.">
        <title>High frequency of phylogenetically diverse reductive dehalogenase-homologous genes in deep subseafloor sedimentary metagenomes.</title>
        <authorList>
            <person name="Kawai M."/>
            <person name="Futagami T."/>
            <person name="Toyoda A."/>
            <person name="Takaki Y."/>
            <person name="Nishi S."/>
            <person name="Hori S."/>
            <person name="Arai W."/>
            <person name="Tsubouchi T."/>
            <person name="Morono Y."/>
            <person name="Uchiyama I."/>
            <person name="Ito T."/>
            <person name="Fujiyama A."/>
            <person name="Inagaki F."/>
            <person name="Takami H."/>
        </authorList>
    </citation>
    <scope>NUCLEOTIDE SEQUENCE</scope>
    <source>
        <strain evidence="1">Expedition CK06-06</strain>
    </source>
</reference>
<proteinExistence type="predicted"/>
<organism evidence="1">
    <name type="scientific">marine sediment metagenome</name>
    <dbReference type="NCBI Taxonomy" id="412755"/>
    <lineage>
        <taxon>unclassified sequences</taxon>
        <taxon>metagenomes</taxon>
        <taxon>ecological metagenomes</taxon>
    </lineage>
</organism>